<keyword evidence="1" id="KW-1133">Transmembrane helix</keyword>
<keyword evidence="1" id="KW-0812">Transmembrane</keyword>
<feature type="transmembrane region" description="Helical" evidence="1">
    <location>
        <begin position="157"/>
        <end position="178"/>
    </location>
</feature>
<gene>
    <name evidence="2" type="ORF">EHQ24_12005</name>
</gene>
<keyword evidence="3" id="KW-1185">Reference proteome</keyword>
<reference evidence="2" key="1">
    <citation type="journal article" date="2019" name="PLoS Negl. Trop. Dis.">
        <title>Revisiting the worldwide diversity of Leptospira species in the environment.</title>
        <authorList>
            <person name="Vincent A.T."/>
            <person name="Schiettekatte O."/>
            <person name="Bourhy P."/>
            <person name="Veyrier F.J."/>
            <person name="Picardeau M."/>
        </authorList>
    </citation>
    <scope>NUCLEOTIDE SEQUENCE [LARGE SCALE GENOMIC DNA]</scope>
    <source>
        <strain evidence="2">201800287</strain>
    </source>
</reference>
<feature type="transmembrane region" description="Helical" evidence="1">
    <location>
        <begin position="184"/>
        <end position="206"/>
    </location>
</feature>
<dbReference type="InterPro" id="IPR009495">
    <property type="entry name" value="NrsF"/>
</dbReference>
<dbReference type="EMBL" id="RQFK01000026">
    <property type="protein sequence ID" value="TGK81992.1"/>
    <property type="molecule type" value="Genomic_DNA"/>
</dbReference>
<feature type="transmembrane region" description="Helical" evidence="1">
    <location>
        <begin position="27"/>
        <end position="45"/>
    </location>
</feature>
<keyword evidence="1" id="KW-0472">Membrane</keyword>
<protein>
    <submittedName>
        <fullName evidence="2">DUF1109 domain-containing protein</fullName>
    </submittedName>
</protein>
<feature type="transmembrane region" description="Helical" evidence="1">
    <location>
        <begin position="57"/>
        <end position="76"/>
    </location>
</feature>
<evidence type="ECO:0000313" key="3">
    <source>
        <dbReference type="Proteomes" id="UP000298009"/>
    </source>
</evidence>
<proteinExistence type="predicted"/>
<name>A0A4R9I796_9LEPT</name>
<dbReference type="Pfam" id="PF06532">
    <property type="entry name" value="NrsF"/>
    <property type="match status" value="1"/>
</dbReference>
<dbReference type="Proteomes" id="UP000298009">
    <property type="component" value="Unassembled WGS sequence"/>
</dbReference>
<evidence type="ECO:0000313" key="2">
    <source>
        <dbReference type="EMBL" id="TGK81992.1"/>
    </source>
</evidence>
<organism evidence="2 3">
    <name type="scientific">Leptospira noumeaensis</name>
    <dbReference type="NCBI Taxonomy" id="2484964"/>
    <lineage>
        <taxon>Bacteria</taxon>
        <taxon>Pseudomonadati</taxon>
        <taxon>Spirochaetota</taxon>
        <taxon>Spirochaetia</taxon>
        <taxon>Leptospirales</taxon>
        <taxon>Leptospiraceae</taxon>
        <taxon>Leptospira</taxon>
    </lineage>
</organism>
<evidence type="ECO:0000256" key="1">
    <source>
        <dbReference type="SAM" id="Phobius"/>
    </source>
</evidence>
<comment type="caution">
    <text evidence="2">The sequence shown here is derived from an EMBL/GenBank/DDBJ whole genome shotgun (WGS) entry which is preliminary data.</text>
</comment>
<dbReference type="RefSeq" id="WP_135601838.1">
    <property type="nucleotide sequence ID" value="NZ_RQFK01000026.1"/>
</dbReference>
<dbReference type="OrthoDB" id="325657at2"/>
<accession>A0A4R9I796</accession>
<dbReference type="AlphaFoldDB" id="A0A4R9I796"/>
<feature type="transmembrane region" description="Helical" evidence="1">
    <location>
        <begin position="88"/>
        <end position="105"/>
    </location>
</feature>
<feature type="transmembrane region" description="Helical" evidence="1">
    <location>
        <begin position="125"/>
        <end position="148"/>
    </location>
</feature>
<sequence length="210" mass="24412">MKTVELIEILTKENQKVKVLKNPLNRFLIWVSFSFLSLFVILFFTKMVRGQYHIPQFWESNITLAIMIVGCGLVLFKRNIPGNHSRYDYVFHNLIIVSWLAFLVFSVSNSEKGLFTSLSDEWKNHGTGCVEVILLMTLFPVFLLNFYLKKGFSEPAILFRSSVYLLPFALAQMGISFFCPNESSIHILTWHTLTLIPFYSAVFFSVHRFF</sequence>